<sequence length="782" mass="84133">MVKSTSPSHESTSPMSFEKSPFNRRALFKIGAVTPLAVAGVGAVGMGLALADGSPAPSGGDTAVVDRDLARTDTVETQGRSEKNPELDGTEAKQVAGYITMAAATWPKDTDAPDVVEFQGQDVNTGDWGDWISAELMTDIDENATDAVWLGPSSAVNVRAFRDGHDVSDQLTAHLITTSEAGSDVRLASSGGDTGITRILPATVTPGTGAPTFITRKEWNAGSVKASRLSYAKEIKAICIHHTGGSNNYTQAQSPQIVRGMFAYHHDTLGWSDLGYNIVVDKYGQIFEGRSGGLHRNVAGAHARGFNTGSCGISVMGDYMDIPVPTAALNAIATAAAWKLGSAFIQDVYGSEEWTVTISRVKRTGTFSMPHVFAHRDVNYTDCPGDTYYGQLPALRRLVQQKLTDFKSRYPEHLVAFVNGGGKAAFGTVTHVRRPEGGFDVTRLTKGLILTAGGRTTAHKSAFAADWKGSWGRPVESTAGETQRFENGTAKRANGKVTFTPQKNAAPPSAEDVTGAIGAFYVSNGGAAEFGAPQGSEFRIDGGYQQKFARSTISWHPATGAYDTRNAIGAKWNSLGATGSRLGFPTSRERVLSGGGFAQSFRNGLIVWSRATGAVTVSEAILHYWNKLGAEKSWLKYPARDPFTRLKNGGSSQFFQGGIVLHDARNGKTFGVKGAIRGVYLRENFERGSLGYPASEETAVKGGVYQVFENGQRVYWSRATGAHIIKNGFLTYWLQQGGEKSTLGFPTTDEFKDSRGRTVQDFQGGRLTWDSKRRSVTFTRRR</sequence>
<name>A0A1B0ZGS8_9MICO</name>
<feature type="domain" description="N-acetylmuramoyl-L-alanine amidase" evidence="3">
    <location>
        <begin position="224"/>
        <end position="385"/>
    </location>
</feature>
<evidence type="ECO:0000256" key="1">
    <source>
        <dbReference type="ARBA" id="ARBA00007553"/>
    </source>
</evidence>
<evidence type="ECO:0008006" key="9">
    <source>
        <dbReference type="Google" id="ProtNLM"/>
    </source>
</evidence>
<keyword evidence="2" id="KW-1133">Transmembrane helix</keyword>
<evidence type="ECO:0000313" key="6">
    <source>
        <dbReference type="EMBL" id="QEU12363.1"/>
    </source>
</evidence>
<organism evidence="5 7">
    <name type="scientific">Dermabacter vaginalis</name>
    <dbReference type="NCBI Taxonomy" id="1630135"/>
    <lineage>
        <taxon>Bacteria</taxon>
        <taxon>Bacillati</taxon>
        <taxon>Actinomycetota</taxon>
        <taxon>Actinomycetes</taxon>
        <taxon>Micrococcales</taxon>
        <taxon>Dermabacteraceae</taxon>
        <taxon>Dermabacter</taxon>
    </lineage>
</organism>
<dbReference type="InterPro" id="IPR006619">
    <property type="entry name" value="PGRP_domain_met/bac"/>
</dbReference>
<evidence type="ECO:0000313" key="8">
    <source>
        <dbReference type="Proteomes" id="UP000323865"/>
    </source>
</evidence>
<reference evidence="6 8" key="2">
    <citation type="submission" date="2019-09" db="EMBL/GenBank/DDBJ databases">
        <title>FDA dAtabase for Regulatory Grade micrObial Sequences (FDA-ARGOS): Supporting development and validation of Infectious Disease Dx tests.</title>
        <authorList>
            <person name="Sciortino C."/>
            <person name="Tallon L."/>
            <person name="Sadzewicz L."/>
            <person name="Vavikolanu K."/>
            <person name="Mehta A."/>
            <person name="Aluvathingal J."/>
            <person name="Nadendla S."/>
            <person name="Nandy P."/>
            <person name="Geyer C."/>
            <person name="Yan Y."/>
            <person name="Sichtig H."/>
        </authorList>
    </citation>
    <scope>NUCLEOTIDE SEQUENCE [LARGE SCALE GENOMIC DNA]</scope>
    <source>
        <strain evidence="6 8">FDAARGOS_640</strain>
    </source>
</reference>
<dbReference type="PANTHER" id="PTHR11022:SF41">
    <property type="entry name" value="PEPTIDOGLYCAN-RECOGNITION PROTEIN LC-RELATED"/>
    <property type="match status" value="1"/>
</dbReference>
<feature type="domain" description="Peptidoglycan recognition protein family" evidence="4">
    <location>
        <begin position="211"/>
        <end position="362"/>
    </location>
</feature>
<dbReference type="InterPro" id="IPR013207">
    <property type="entry name" value="LGFP"/>
</dbReference>
<evidence type="ECO:0000313" key="5">
    <source>
        <dbReference type="EMBL" id="ANP27120.1"/>
    </source>
</evidence>
<reference evidence="5 7" key="1">
    <citation type="submission" date="2015-06" db="EMBL/GenBank/DDBJ databases">
        <title>Investigation of pathophysiology for high-risk pregnancy and development of treatment modality based on it.</title>
        <authorList>
            <person name="Kim B.-C."/>
            <person name="Lim S."/>
        </authorList>
    </citation>
    <scope>NUCLEOTIDE SEQUENCE [LARGE SCALE GENOMIC DNA]</scope>
    <source>
        <strain evidence="5 7">AD1-86</strain>
    </source>
</reference>
<dbReference type="InterPro" id="IPR015510">
    <property type="entry name" value="PGRP"/>
</dbReference>
<dbReference type="EMBL" id="CP044108">
    <property type="protein sequence ID" value="QEU12363.1"/>
    <property type="molecule type" value="Genomic_DNA"/>
</dbReference>
<dbReference type="PROSITE" id="PS51318">
    <property type="entry name" value="TAT"/>
    <property type="match status" value="1"/>
</dbReference>
<dbReference type="InterPro" id="IPR036505">
    <property type="entry name" value="Amidase/PGRP_sf"/>
</dbReference>
<evidence type="ECO:0000256" key="2">
    <source>
        <dbReference type="SAM" id="Phobius"/>
    </source>
</evidence>
<dbReference type="Proteomes" id="UP000323865">
    <property type="component" value="Chromosome"/>
</dbReference>
<dbReference type="Pfam" id="PF01510">
    <property type="entry name" value="Amidase_2"/>
    <property type="match status" value="1"/>
</dbReference>
<dbReference type="AlphaFoldDB" id="A0A1B0ZGS8"/>
<feature type="transmembrane region" description="Helical" evidence="2">
    <location>
        <begin position="26"/>
        <end position="51"/>
    </location>
</feature>
<evidence type="ECO:0000259" key="3">
    <source>
        <dbReference type="SMART" id="SM00644"/>
    </source>
</evidence>
<dbReference type="Proteomes" id="UP000092596">
    <property type="component" value="Chromosome"/>
</dbReference>
<dbReference type="KEGG" id="dva:DAD186_05650"/>
<dbReference type="GO" id="GO:0008745">
    <property type="term" value="F:N-acetylmuramoyl-L-alanine amidase activity"/>
    <property type="evidence" value="ECO:0007669"/>
    <property type="project" value="InterPro"/>
</dbReference>
<dbReference type="SUPFAM" id="SSF55846">
    <property type="entry name" value="N-acetylmuramoyl-L-alanine amidase-like"/>
    <property type="match status" value="1"/>
</dbReference>
<dbReference type="GO" id="GO:0008270">
    <property type="term" value="F:zinc ion binding"/>
    <property type="evidence" value="ECO:0007669"/>
    <property type="project" value="InterPro"/>
</dbReference>
<dbReference type="InterPro" id="IPR006311">
    <property type="entry name" value="TAT_signal"/>
</dbReference>
<dbReference type="Gene3D" id="3.40.80.10">
    <property type="entry name" value="Peptidoglycan recognition protein-like"/>
    <property type="match status" value="1"/>
</dbReference>
<dbReference type="STRING" id="1630135.DAD186_05650"/>
<dbReference type="SMART" id="SM00701">
    <property type="entry name" value="PGRP"/>
    <property type="match status" value="1"/>
</dbReference>
<dbReference type="GO" id="GO:0009253">
    <property type="term" value="P:peptidoglycan catabolic process"/>
    <property type="evidence" value="ECO:0007669"/>
    <property type="project" value="InterPro"/>
</dbReference>
<keyword evidence="2" id="KW-0472">Membrane</keyword>
<protein>
    <recommendedName>
        <fullName evidence="9">Peptidoglycan recognition protein family domain-containing protein</fullName>
    </recommendedName>
</protein>
<proteinExistence type="inferred from homology"/>
<dbReference type="SMART" id="SM00644">
    <property type="entry name" value="Ami_2"/>
    <property type="match status" value="1"/>
</dbReference>
<gene>
    <name evidence="5" type="ORF">DAD186_05650</name>
    <name evidence="6" type="ORF">FOB48_08640</name>
</gene>
<comment type="similarity">
    <text evidence="1">Belongs to the N-acetylmuramoyl-L-alanine amidase 2 family.</text>
</comment>
<dbReference type="PATRIC" id="fig|1630135.4.peg.565"/>
<dbReference type="CDD" id="cd06583">
    <property type="entry name" value="PGRP"/>
    <property type="match status" value="1"/>
</dbReference>
<dbReference type="InterPro" id="IPR002502">
    <property type="entry name" value="Amidase_domain"/>
</dbReference>
<dbReference type="Pfam" id="PF08310">
    <property type="entry name" value="LGFP"/>
    <property type="match status" value="4"/>
</dbReference>
<evidence type="ECO:0000259" key="4">
    <source>
        <dbReference type="SMART" id="SM00701"/>
    </source>
</evidence>
<accession>A0A1B0ZGS8</accession>
<keyword evidence="2" id="KW-0812">Transmembrane</keyword>
<dbReference type="EMBL" id="CP012117">
    <property type="protein sequence ID" value="ANP27120.1"/>
    <property type="molecule type" value="Genomic_DNA"/>
</dbReference>
<keyword evidence="8" id="KW-1185">Reference proteome</keyword>
<evidence type="ECO:0000313" key="7">
    <source>
        <dbReference type="Proteomes" id="UP000092596"/>
    </source>
</evidence>
<dbReference type="PANTHER" id="PTHR11022">
    <property type="entry name" value="PEPTIDOGLYCAN RECOGNITION PROTEIN"/>
    <property type="match status" value="1"/>
</dbReference>